<protein>
    <submittedName>
        <fullName evidence="1">Uncharacterized protein</fullName>
    </submittedName>
</protein>
<proteinExistence type="predicted"/>
<sequence>MTCCGAEVPRGRLPGAYERAYVGAVHRQKIDFEWGELAGGARGPELRDPYARSDEEAQAIIAAARAGL</sequence>
<name>A0A0K2SMB2_LIMPI</name>
<dbReference type="AlphaFoldDB" id="A0A0K2SMB2"/>
<gene>
    <name evidence="1" type="ORF">LIP_2128</name>
</gene>
<accession>A0A0K2SMB2</accession>
<evidence type="ECO:0000313" key="1">
    <source>
        <dbReference type="EMBL" id="BAS27969.1"/>
    </source>
</evidence>
<dbReference type="Proteomes" id="UP000065807">
    <property type="component" value="Chromosome"/>
</dbReference>
<reference evidence="2" key="1">
    <citation type="submission" date="2015-07" db="EMBL/GenBank/DDBJ databases">
        <title>Complete genome sequence and phylogenetic analysis of Limnochorda pilosa.</title>
        <authorList>
            <person name="Watanabe M."/>
            <person name="Kojima H."/>
            <person name="Fukui M."/>
        </authorList>
    </citation>
    <scope>NUCLEOTIDE SEQUENCE [LARGE SCALE GENOMIC DNA]</scope>
    <source>
        <strain evidence="2">HC45</strain>
    </source>
</reference>
<organism evidence="1 2">
    <name type="scientific">Limnochorda pilosa</name>
    <dbReference type="NCBI Taxonomy" id="1555112"/>
    <lineage>
        <taxon>Bacteria</taxon>
        <taxon>Bacillati</taxon>
        <taxon>Bacillota</taxon>
        <taxon>Limnochordia</taxon>
        <taxon>Limnochordales</taxon>
        <taxon>Limnochordaceae</taxon>
        <taxon>Limnochorda</taxon>
    </lineage>
</organism>
<dbReference type="KEGG" id="lpil:LIP_2128"/>
<keyword evidence="2" id="KW-1185">Reference proteome</keyword>
<dbReference type="EMBL" id="AP014924">
    <property type="protein sequence ID" value="BAS27969.1"/>
    <property type="molecule type" value="Genomic_DNA"/>
</dbReference>
<dbReference type="STRING" id="1555112.LIP_2128"/>
<evidence type="ECO:0000313" key="2">
    <source>
        <dbReference type="Proteomes" id="UP000065807"/>
    </source>
</evidence>
<reference evidence="2" key="2">
    <citation type="journal article" date="2016" name="Int. J. Syst. Evol. Microbiol.">
        <title>Complete genome sequence and cell structure of Limnochorda pilosa, a Gram-negative spore-former within the phylum Firmicutes.</title>
        <authorList>
            <person name="Watanabe M."/>
            <person name="Kojima H."/>
            <person name="Fukui M."/>
        </authorList>
    </citation>
    <scope>NUCLEOTIDE SEQUENCE [LARGE SCALE GENOMIC DNA]</scope>
    <source>
        <strain evidence="2">HC45</strain>
    </source>
</reference>